<sequence>MVVQQWVIGADGEVMRRGRKMEIDGEYGGTSGEGLAAAVVAKTGQDCQEERGAAMSACILLKRVAGSVKRRMAGSRVVEDGGRDGCVRDSSRG</sequence>
<gene>
    <name evidence="1" type="ORF">AMTR_s00047p00022300</name>
</gene>
<accession>U5CWK2</accession>
<evidence type="ECO:0000313" key="1">
    <source>
        <dbReference type="EMBL" id="ERN17721.1"/>
    </source>
</evidence>
<keyword evidence="2" id="KW-1185">Reference proteome</keyword>
<reference evidence="2" key="1">
    <citation type="journal article" date="2013" name="Science">
        <title>The Amborella genome and the evolution of flowering plants.</title>
        <authorList>
            <consortium name="Amborella Genome Project"/>
        </authorList>
    </citation>
    <scope>NUCLEOTIDE SEQUENCE [LARGE SCALE GENOMIC DNA]</scope>
</reference>
<proteinExistence type="predicted"/>
<name>U5CWK2_AMBTC</name>
<dbReference type="HOGENOM" id="CLU_2402616_0_0_1"/>
<dbReference type="Proteomes" id="UP000017836">
    <property type="component" value="Unassembled WGS sequence"/>
</dbReference>
<organism evidence="1 2">
    <name type="scientific">Amborella trichopoda</name>
    <dbReference type="NCBI Taxonomy" id="13333"/>
    <lineage>
        <taxon>Eukaryota</taxon>
        <taxon>Viridiplantae</taxon>
        <taxon>Streptophyta</taxon>
        <taxon>Embryophyta</taxon>
        <taxon>Tracheophyta</taxon>
        <taxon>Spermatophyta</taxon>
        <taxon>Magnoliopsida</taxon>
        <taxon>Amborellales</taxon>
        <taxon>Amborellaceae</taxon>
        <taxon>Amborella</taxon>
    </lineage>
</organism>
<dbReference type="AlphaFoldDB" id="U5CWK2"/>
<dbReference type="EMBL" id="KI392311">
    <property type="protein sequence ID" value="ERN17721.1"/>
    <property type="molecule type" value="Genomic_DNA"/>
</dbReference>
<evidence type="ECO:0000313" key="2">
    <source>
        <dbReference type="Proteomes" id="UP000017836"/>
    </source>
</evidence>
<protein>
    <submittedName>
        <fullName evidence="1">Uncharacterized protein</fullName>
    </submittedName>
</protein>
<dbReference type="Gramene" id="ERN17721">
    <property type="protein sequence ID" value="ERN17721"/>
    <property type="gene ID" value="AMTR_s00047p00022300"/>
</dbReference>